<dbReference type="Proteomes" id="UP001165064">
    <property type="component" value="Unassembled WGS sequence"/>
</dbReference>
<gene>
    <name evidence="1" type="ORF">Amon02_000969900</name>
</gene>
<protein>
    <submittedName>
        <fullName evidence="1">Unnamed protein product</fullName>
    </submittedName>
</protein>
<comment type="caution">
    <text evidence="1">The sequence shown here is derived from an EMBL/GenBank/DDBJ whole genome shotgun (WGS) entry which is preliminary data.</text>
</comment>
<evidence type="ECO:0000313" key="1">
    <source>
        <dbReference type="EMBL" id="GME95032.1"/>
    </source>
</evidence>
<dbReference type="EMBL" id="BSXS01009249">
    <property type="protein sequence ID" value="GME95032.1"/>
    <property type="molecule type" value="Genomic_DNA"/>
</dbReference>
<evidence type="ECO:0000313" key="2">
    <source>
        <dbReference type="Proteomes" id="UP001165064"/>
    </source>
</evidence>
<name>A0ACB5TTR5_AMBMO</name>
<organism evidence="1 2">
    <name type="scientific">Ambrosiozyma monospora</name>
    <name type="common">Yeast</name>
    <name type="synonym">Endomycopsis monosporus</name>
    <dbReference type="NCBI Taxonomy" id="43982"/>
    <lineage>
        <taxon>Eukaryota</taxon>
        <taxon>Fungi</taxon>
        <taxon>Dikarya</taxon>
        <taxon>Ascomycota</taxon>
        <taxon>Saccharomycotina</taxon>
        <taxon>Pichiomycetes</taxon>
        <taxon>Pichiales</taxon>
        <taxon>Pichiaceae</taxon>
        <taxon>Ambrosiozyma</taxon>
    </lineage>
</organism>
<proteinExistence type="predicted"/>
<keyword evidence="2" id="KW-1185">Reference proteome</keyword>
<accession>A0ACB5TTR5</accession>
<sequence length="331" mass="37706">MILSRMRTKLNDRDIEIEDLKRKRILDKHQQETEMREMLLLLHTQQETTRRQRPQGPVPLTPGQRARPTTATSSKLSYTPSTPTSSAGGSIRGAADPVNELSKRLKSRVSKSKAESRRLGNAVEPSPKLRDLRLQMDLLERQARDLEYGDFEDFHDDPIPSPEPISPAPAVSPLPPAPVVVDTSKERDIRSLSQLRKRLEYLQRESNTIIKLEGDLSQKELMERRKFEALARLTALQKSMKNLRFEDLTDIDLAGDKTNKNKKTLDPSVAPSVDDIERVDTTRSKQLRKELANLEDLCNNLKFDLSLKGDQAYPPDQDALLEKFESRYSKG</sequence>
<reference evidence="1" key="1">
    <citation type="submission" date="2023-04" db="EMBL/GenBank/DDBJ databases">
        <title>Ambrosiozyma monospora NBRC 10751.</title>
        <authorList>
            <person name="Ichikawa N."/>
            <person name="Sato H."/>
            <person name="Tonouchi N."/>
        </authorList>
    </citation>
    <scope>NUCLEOTIDE SEQUENCE</scope>
    <source>
        <strain evidence="1">NBRC 10751</strain>
    </source>
</reference>